<gene>
    <name evidence="4" type="ORF">FAM18157_01893</name>
</gene>
<comment type="caution">
    <text evidence="4">The sequence shown here is derived from an EMBL/GenBank/DDBJ whole genome shotgun (WGS) entry which is preliminary data.</text>
</comment>
<dbReference type="InterPro" id="IPR026870">
    <property type="entry name" value="Zinc_ribbon_dom"/>
</dbReference>
<keyword evidence="2" id="KW-0812">Transmembrane</keyword>
<evidence type="ECO:0000256" key="1">
    <source>
        <dbReference type="SAM" id="MobiDB-lite"/>
    </source>
</evidence>
<accession>A0A422M1E4</accession>
<dbReference type="Proteomes" id="UP000284716">
    <property type="component" value="Unassembled WGS sequence"/>
</dbReference>
<protein>
    <submittedName>
        <fullName evidence="4">Putative membrane protein</fullName>
    </submittedName>
</protein>
<dbReference type="AlphaFoldDB" id="A0A422M1E4"/>
<organism evidence="4 5">
    <name type="scientific">Lacticaseibacillus paracasei</name>
    <name type="common">Lactobacillus paracasei</name>
    <dbReference type="NCBI Taxonomy" id="1597"/>
    <lineage>
        <taxon>Bacteria</taxon>
        <taxon>Bacillati</taxon>
        <taxon>Bacillota</taxon>
        <taxon>Bacilli</taxon>
        <taxon>Lactobacillales</taxon>
        <taxon>Lactobacillaceae</taxon>
        <taxon>Lacticaseibacillus</taxon>
    </lineage>
</organism>
<feature type="transmembrane region" description="Helical" evidence="2">
    <location>
        <begin position="82"/>
        <end position="103"/>
    </location>
</feature>
<name>A0A422M1E4_LACPA</name>
<feature type="region of interest" description="Disordered" evidence="1">
    <location>
        <begin position="44"/>
        <end position="67"/>
    </location>
</feature>
<dbReference type="EMBL" id="LKFS01000077">
    <property type="protein sequence ID" value="RND80474.1"/>
    <property type="molecule type" value="Genomic_DNA"/>
</dbReference>
<keyword evidence="2" id="KW-1133">Transmembrane helix</keyword>
<reference evidence="4 5" key="1">
    <citation type="journal article" date="2018" name="Front. Microbiol.">
        <title>Conversion of Methionine to Cysteine in Lactobacillus paracasei Depends on the Highly Mobile cysK-ctl-cysE Gene Cluster.</title>
        <authorList>
            <person name="Wuthrich D."/>
            <person name="Irmler S."/>
            <person name="Berthoud H."/>
            <person name="Guggenbuhl B."/>
            <person name="Eugster E."/>
            <person name="Bruggmann R."/>
        </authorList>
    </citation>
    <scope>NUCLEOTIDE SEQUENCE [LARGE SCALE GENOMIC DNA]</scope>
    <source>
        <strain evidence="4 5">FAM18157</strain>
    </source>
</reference>
<evidence type="ECO:0000259" key="3">
    <source>
        <dbReference type="Pfam" id="PF13240"/>
    </source>
</evidence>
<keyword evidence="2" id="KW-0472">Membrane</keyword>
<sequence>MDSSNRNFIFCPYCGEKNLIGAKFCTHCGHSLVNIKTGTSFKSNTAAKNSKERNSNTATNNRLEMKSAANPNRLRKVRWKPLLITAIGVVAVILAIIGGKAFLDYSNQVNTIWYSNSNPDAKPGKKEDIDSMTYVALRVSGNRKEATFLAPPSWLIGPVLFDYKISAKTDNGDTYTGTLTNATAFAYQHAKQTQYRSLEEGKAPDIYSVLSGDELASKAANKNNVRKIEFQILKNNILKITYLGLNAPMKGSVSLRKRTGNDFGTAKMMQEKLSKKNVKKVNAFKSSSHK</sequence>
<evidence type="ECO:0000313" key="5">
    <source>
        <dbReference type="Proteomes" id="UP000284716"/>
    </source>
</evidence>
<feature type="domain" description="Zinc-ribbon" evidence="3">
    <location>
        <begin position="10"/>
        <end position="32"/>
    </location>
</feature>
<evidence type="ECO:0000313" key="4">
    <source>
        <dbReference type="EMBL" id="RND80474.1"/>
    </source>
</evidence>
<dbReference type="Pfam" id="PF13240">
    <property type="entry name" value="Zn_Ribbon_1"/>
    <property type="match status" value="1"/>
</dbReference>
<proteinExistence type="predicted"/>
<evidence type="ECO:0000256" key="2">
    <source>
        <dbReference type="SAM" id="Phobius"/>
    </source>
</evidence>
<dbReference type="RefSeq" id="WP_123031995.1">
    <property type="nucleotide sequence ID" value="NZ_LKFS01000077.1"/>
</dbReference>